<protein>
    <recommendedName>
        <fullName evidence="2">Nephrocystin 3-like N-terminal domain-containing protein</fullName>
    </recommendedName>
</protein>
<keyword evidence="4" id="KW-1185">Reference proteome</keyword>
<dbReference type="Gene3D" id="3.40.50.300">
    <property type="entry name" value="P-loop containing nucleotide triphosphate hydrolases"/>
    <property type="match status" value="1"/>
</dbReference>
<name>A0A067SE89_GALM3</name>
<dbReference type="Pfam" id="PF24883">
    <property type="entry name" value="NPHP3_N"/>
    <property type="match status" value="1"/>
</dbReference>
<feature type="domain" description="Nephrocystin 3-like N-terminal" evidence="2">
    <location>
        <begin position="67"/>
        <end position="232"/>
    </location>
</feature>
<keyword evidence="1" id="KW-0677">Repeat</keyword>
<dbReference type="InterPro" id="IPR056884">
    <property type="entry name" value="NPHP3-like_N"/>
</dbReference>
<dbReference type="EMBL" id="KL142409">
    <property type="protein sequence ID" value="KDR68312.1"/>
    <property type="molecule type" value="Genomic_DNA"/>
</dbReference>
<dbReference type="OrthoDB" id="5978325at2759"/>
<dbReference type="PANTHER" id="PTHR10039">
    <property type="entry name" value="AMELOGENIN"/>
    <property type="match status" value="1"/>
</dbReference>
<accession>A0A067SE89</accession>
<proteinExistence type="predicted"/>
<evidence type="ECO:0000313" key="3">
    <source>
        <dbReference type="EMBL" id="KDR68312.1"/>
    </source>
</evidence>
<dbReference type="Proteomes" id="UP000027222">
    <property type="component" value="Unassembled WGS sequence"/>
</dbReference>
<dbReference type="HOGENOM" id="CLU_000288_6_10_1"/>
<sequence length="467" mass="52137">MSTGILSNSSNFVISGGAFTQLVNHYDVKSGFEQLARFALSAGMHDAGGSYDRPRCYENTRVAILQQLMDWLVQDTEKDMLIMWLYGDAGAGKSAIAQTIAESCSQRNLLLGSFFFSGNDASRSTETSLVATLAYQAATAVSGLKENITVAVDTDPMVFQKNLKAQISSLLIDPINIYAVHPDFNLDSFPRVFIIDGLDECTDRGMQCHILETMSVEARRCIVPLKFLFASRQEIEITATFNSKHLQSYSTRLALSASSQASSDIRHFLNGTFREIKATHPQRRYIPDTWPPDDAVEKLVTTASGQFIYASTVARYVSSLRHQPIGRLKVVLGLQATASEKDLPFAELDTLYRRLFSMIDSENRHPVLTVLGLLIFKFRSQNPPFNQVDSINAILSLEPGQLEFYLSDLASILEWKVDEIRITHVSLSDFLLDRQRSKEFHLDEGAFSAKLAQIYLEHLSDIDTTSS</sequence>
<gene>
    <name evidence="3" type="ORF">GALMADRAFT_105145</name>
</gene>
<evidence type="ECO:0000313" key="4">
    <source>
        <dbReference type="Proteomes" id="UP000027222"/>
    </source>
</evidence>
<dbReference type="PANTHER" id="PTHR10039:SF14">
    <property type="entry name" value="NACHT DOMAIN-CONTAINING PROTEIN"/>
    <property type="match status" value="1"/>
</dbReference>
<dbReference type="InterPro" id="IPR027417">
    <property type="entry name" value="P-loop_NTPase"/>
</dbReference>
<reference evidence="4" key="1">
    <citation type="journal article" date="2014" name="Proc. Natl. Acad. Sci. U.S.A.">
        <title>Extensive sampling of basidiomycete genomes demonstrates inadequacy of the white-rot/brown-rot paradigm for wood decay fungi.</title>
        <authorList>
            <person name="Riley R."/>
            <person name="Salamov A.A."/>
            <person name="Brown D.W."/>
            <person name="Nagy L.G."/>
            <person name="Floudas D."/>
            <person name="Held B.W."/>
            <person name="Levasseur A."/>
            <person name="Lombard V."/>
            <person name="Morin E."/>
            <person name="Otillar R."/>
            <person name="Lindquist E.A."/>
            <person name="Sun H."/>
            <person name="LaButti K.M."/>
            <person name="Schmutz J."/>
            <person name="Jabbour D."/>
            <person name="Luo H."/>
            <person name="Baker S.E."/>
            <person name="Pisabarro A.G."/>
            <person name="Walton J.D."/>
            <person name="Blanchette R.A."/>
            <person name="Henrissat B."/>
            <person name="Martin F."/>
            <person name="Cullen D."/>
            <person name="Hibbett D.S."/>
            <person name="Grigoriev I.V."/>
        </authorList>
    </citation>
    <scope>NUCLEOTIDE SEQUENCE [LARGE SCALE GENOMIC DNA]</scope>
    <source>
        <strain evidence="4">CBS 339.88</strain>
    </source>
</reference>
<dbReference type="SUPFAM" id="SSF52540">
    <property type="entry name" value="P-loop containing nucleoside triphosphate hydrolases"/>
    <property type="match status" value="1"/>
</dbReference>
<organism evidence="3 4">
    <name type="scientific">Galerina marginata (strain CBS 339.88)</name>
    <dbReference type="NCBI Taxonomy" id="685588"/>
    <lineage>
        <taxon>Eukaryota</taxon>
        <taxon>Fungi</taxon>
        <taxon>Dikarya</taxon>
        <taxon>Basidiomycota</taxon>
        <taxon>Agaricomycotina</taxon>
        <taxon>Agaricomycetes</taxon>
        <taxon>Agaricomycetidae</taxon>
        <taxon>Agaricales</taxon>
        <taxon>Agaricineae</taxon>
        <taxon>Strophariaceae</taxon>
        <taxon>Galerina</taxon>
    </lineage>
</organism>
<evidence type="ECO:0000259" key="2">
    <source>
        <dbReference type="Pfam" id="PF24883"/>
    </source>
</evidence>
<dbReference type="AlphaFoldDB" id="A0A067SE89"/>
<evidence type="ECO:0000256" key="1">
    <source>
        <dbReference type="ARBA" id="ARBA00022737"/>
    </source>
</evidence>